<dbReference type="EC" id="5.6.2.3" evidence="1"/>
<comment type="similarity">
    <text evidence="1">Belongs to the helicase family.</text>
</comment>
<keyword evidence="1" id="KW-0547">Nucleotide-binding</keyword>
<dbReference type="GO" id="GO:0006281">
    <property type="term" value="P:DNA repair"/>
    <property type="evidence" value="ECO:0007669"/>
    <property type="project" value="UniProtKB-KW"/>
</dbReference>
<comment type="catalytic activity">
    <reaction evidence="1">
        <text>ATP + H2O = ADP + phosphate + H(+)</text>
        <dbReference type="Rhea" id="RHEA:13065"/>
        <dbReference type="ChEBI" id="CHEBI:15377"/>
        <dbReference type="ChEBI" id="CHEBI:15378"/>
        <dbReference type="ChEBI" id="CHEBI:30616"/>
        <dbReference type="ChEBI" id="CHEBI:43474"/>
        <dbReference type="ChEBI" id="CHEBI:456216"/>
        <dbReference type="EC" id="5.6.2.3"/>
    </reaction>
</comment>
<feature type="domain" description="DNA helicase Pif1-like DEAD-box helicase" evidence="2">
    <location>
        <begin position="21"/>
        <end position="68"/>
    </location>
</feature>
<accession>A0A0C2F367</accession>
<dbReference type="Gene3D" id="3.40.50.300">
    <property type="entry name" value="P-loop containing nucleotide triphosphate hydrolases"/>
    <property type="match status" value="1"/>
</dbReference>
<sequence>MANAVDYLAYKRTGERNYGTLNEDRKIVVDAVLSAVENSDGNKCFFDDGPGGTGKTFVYNTIHDPLLEREKEANHLKETDVIIWDEAPMAPNKHLRRLTSCCSTSCKPELSLVIRLWFLAVTSVKYYK</sequence>
<dbReference type="GO" id="GO:0005524">
    <property type="term" value="F:ATP binding"/>
    <property type="evidence" value="ECO:0007669"/>
    <property type="project" value="UniProtKB-KW"/>
</dbReference>
<dbReference type="GO" id="GO:0006310">
    <property type="term" value="P:DNA recombination"/>
    <property type="evidence" value="ECO:0007669"/>
    <property type="project" value="UniProtKB-KW"/>
</dbReference>
<dbReference type="PANTHER" id="PTHR10492:SF57">
    <property type="entry name" value="ATP-DEPENDENT DNA HELICASE"/>
    <property type="match status" value="1"/>
</dbReference>
<organism evidence="3 4">
    <name type="scientific">Ancylostoma duodenale</name>
    <dbReference type="NCBI Taxonomy" id="51022"/>
    <lineage>
        <taxon>Eukaryota</taxon>
        <taxon>Metazoa</taxon>
        <taxon>Ecdysozoa</taxon>
        <taxon>Nematoda</taxon>
        <taxon>Chromadorea</taxon>
        <taxon>Rhabditida</taxon>
        <taxon>Rhabditina</taxon>
        <taxon>Rhabditomorpha</taxon>
        <taxon>Strongyloidea</taxon>
        <taxon>Ancylostomatidae</taxon>
        <taxon>Ancylostomatinae</taxon>
        <taxon>Ancylostoma</taxon>
    </lineage>
</organism>
<dbReference type="EMBL" id="KN790307">
    <property type="protein sequence ID" value="KIH42980.1"/>
    <property type="molecule type" value="Genomic_DNA"/>
</dbReference>
<dbReference type="SUPFAM" id="SSF52540">
    <property type="entry name" value="P-loop containing nucleoside triphosphate hydrolases"/>
    <property type="match status" value="1"/>
</dbReference>
<proteinExistence type="inferred from homology"/>
<keyword evidence="1" id="KW-0227">DNA damage</keyword>
<dbReference type="PANTHER" id="PTHR10492">
    <property type="match status" value="1"/>
</dbReference>
<dbReference type="GO" id="GO:0043139">
    <property type="term" value="F:5'-3' DNA helicase activity"/>
    <property type="evidence" value="ECO:0007669"/>
    <property type="project" value="UniProtKB-EC"/>
</dbReference>
<comment type="cofactor">
    <cofactor evidence="1">
        <name>Mg(2+)</name>
        <dbReference type="ChEBI" id="CHEBI:18420"/>
    </cofactor>
</comment>
<reference evidence="3 4" key="1">
    <citation type="submission" date="2013-12" db="EMBL/GenBank/DDBJ databases">
        <title>Draft genome of the parsitic nematode Ancylostoma duodenale.</title>
        <authorList>
            <person name="Mitreva M."/>
        </authorList>
    </citation>
    <scope>NUCLEOTIDE SEQUENCE [LARGE SCALE GENOMIC DNA]</scope>
    <source>
        <strain evidence="3 4">Zhejiang</strain>
    </source>
</reference>
<gene>
    <name evidence="3" type="ORF">ANCDUO_27027</name>
</gene>
<dbReference type="OrthoDB" id="272985at2759"/>
<evidence type="ECO:0000259" key="2">
    <source>
        <dbReference type="Pfam" id="PF05970"/>
    </source>
</evidence>
<evidence type="ECO:0000256" key="1">
    <source>
        <dbReference type="RuleBase" id="RU363044"/>
    </source>
</evidence>
<protein>
    <recommendedName>
        <fullName evidence="1">ATP-dependent DNA helicase</fullName>
        <ecNumber evidence="1">5.6.2.3</ecNumber>
    </recommendedName>
</protein>
<dbReference type="GO" id="GO:0016887">
    <property type="term" value="F:ATP hydrolysis activity"/>
    <property type="evidence" value="ECO:0007669"/>
    <property type="project" value="RHEA"/>
</dbReference>
<keyword evidence="1" id="KW-0378">Hydrolase</keyword>
<name>A0A0C2F367_9BILA</name>
<keyword evidence="1" id="KW-0067">ATP-binding</keyword>
<dbReference type="AlphaFoldDB" id="A0A0C2F367"/>
<dbReference type="InterPro" id="IPR010285">
    <property type="entry name" value="DNA_helicase_pif1-like_DEAD"/>
</dbReference>
<keyword evidence="4" id="KW-1185">Reference proteome</keyword>
<dbReference type="Proteomes" id="UP000054047">
    <property type="component" value="Unassembled WGS sequence"/>
</dbReference>
<evidence type="ECO:0000313" key="4">
    <source>
        <dbReference type="Proteomes" id="UP000054047"/>
    </source>
</evidence>
<keyword evidence="1" id="KW-0234">DNA repair</keyword>
<keyword evidence="1" id="KW-0233">DNA recombination</keyword>
<dbReference type="Pfam" id="PF05970">
    <property type="entry name" value="PIF1"/>
    <property type="match status" value="1"/>
</dbReference>
<dbReference type="InterPro" id="IPR027417">
    <property type="entry name" value="P-loop_NTPase"/>
</dbReference>
<keyword evidence="1" id="KW-0347">Helicase</keyword>
<evidence type="ECO:0000313" key="3">
    <source>
        <dbReference type="EMBL" id="KIH42980.1"/>
    </source>
</evidence>
<dbReference type="GO" id="GO:0000723">
    <property type="term" value="P:telomere maintenance"/>
    <property type="evidence" value="ECO:0007669"/>
    <property type="project" value="InterPro"/>
</dbReference>